<protein>
    <submittedName>
        <fullName evidence="1">Uncharacterized protein</fullName>
    </submittedName>
</protein>
<evidence type="ECO:0000313" key="1">
    <source>
        <dbReference type="EMBL" id="OXI46522.1"/>
    </source>
</evidence>
<reference evidence="2" key="1">
    <citation type="submission" date="2017-06" db="EMBL/GenBank/DDBJ databases">
        <authorList>
            <person name="LiPuma J."/>
            <person name="Spilker T."/>
        </authorList>
    </citation>
    <scope>NUCLEOTIDE SEQUENCE [LARGE SCALE GENOMIC DNA]</scope>
    <source>
        <strain evidence="2">AU17325</strain>
    </source>
</reference>
<sequence>MPRKAFALLRPERFAVNQDKCRMTSKARSIFVRPHLYNALSPDPGATPIPGGTRTLDLPTMASFMLSMLVNRQLRRTRWNSKSRT</sequence>
<accession>A0A228IWL0</accession>
<organism evidence="1 2">
    <name type="scientific">Burkholderia aenigmatica</name>
    <dbReference type="NCBI Taxonomy" id="2015348"/>
    <lineage>
        <taxon>Bacteria</taxon>
        <taxon>Pseudomonadati</taxon>
        <taxon>Pseudomonadota</taxon>
        <taxon>Betaproteobacteria</taxon>
        <taxon>Burkholderiales</taxon>
        <taxon>Burkholderiaceae</taxon>
        <taxon>Burkholderia</taxon>
        <taxon>Burkholderia cepacia complex</taxon>
    </lineage>
</organism>
<dbReference type="AlphaFoldDB" id="A0A228IWL0"/>
<dbReference type="EMBL" id="NKFA01000006">
    <property type="protein sequence ID" value="OXI46522.1"/>
    <property type="molecule type" value="Genomic_DNA"/>
</dbReference>
<proteinExistence type="predicted"/>
<dbReference type="Proteomes" id="UP000214600">
    <property type="component" value="Unassembled WGS sequence"/>
</dbReference>
<evidence type="ECO:0000313" key="2">
    <source>
        <dbReference type="Proteomes" id="UP000214600"/>
    </source>
</evidence>
<name>A0A228IWL0_9BURK</name>
<reference evidence="1 2" key="2">
    <citation type="submission" date="2017-08" db="EMBL/GenBank/DDBJ databases">
        <title>WGS of novel Burkholderia cepaca complex species.</title>
        <authorList>
            <person name="Lipuma J."/>
            <person name="Spilker T."/>
        </authorList>
    </citation>
    <scope>NUCLEOTIDE SEQUENCE [LARGE SCALE GENOMIC DNA]</scope>
    <source>
        <strain evidence="1 2">AU17325</strain>
    </source>
</reference>
<gene>
    <name evidence="1" type="ORF">CFB84_17160</name>
</gene>
<comment type="caution">
    <text evidence="1">The sequence shown here is derived from an EMBL/GenBank/DDBJ whole genome shotgun (WGS) entry which is preliminary data.</text>
</comment>